<dbReference type="PROSITE" id="PS50995">
    <property type="entry name" value="HTH_MARR_2"/>
    <property type="match status" value="1"/>
</dbReference>
<keyword evidence="5" id="KW-0804">Transcription</keyword>
<feature type="domain" description="HTH marR-type" evidence="6">
    <location>
        <begin position="8"/>
        <end position="138"/>
    </location>
</feature>
<keyword evidence="8" id="KW-1185">Reference proteome</keyword>
<keyword evidence="2" id="KW-0963">Cytoplasm</keyword>
<name>A0ABW5S818_9BACL</name>
<evidence type="ECO:0000256" key="4">
    <source>
        <dbReference type="ARBA" id="ARBA00023125"/>
    </source>
</evidence>
<dbReference type="PRINTS" id="PR00598">
    <property type="entry name" value="HTHMARR"/>
</dbReference>
<accession>A0ABW5S818</accession>
<reference evidence="8" key="1">
    <citation type="journal article" date="2019" name="Int. J. Syst. Evol. Microbiol.">
        <title>The Global Catalogue of Microorganisms (GCM) 10K type strain sequencing project: providing services to taxonomists for standard genome sequencing and annotation.</title>
        <authorList>
            <consortium name="The Broad Institute Genomics Platform"/>
            <consortium name="The Broad Institute Genome Sequencing Center for Infectious Disease"/>
            <person name="Wu L."/>
            <person name="Ma J."/>
        </authorList>
    </citation>
    <scope>NUCLEOTIDE SEQUENCE [LARGE SCALE GENOMIC DNA]</scope>
    <source>
        <strain evidence="8">TISTR 2466</strain>
    </source>
</reference>
<dbReference type="InterPro" id="IPR039422">
    <property type="entry name" value="MarR/SlyA-like"/>
</dbReference>
<dbReference type="Gene3D" id="1.10.10.10">
    <property type="entry name" value="Winged helix-like DNA-binding domain superfamily/Winged helix DNA-binding domain"/>
    <property type="match status" value="1"/>
</dbReference>
<keyword evidence="4" id="KW-0238">DNA-binding</keyword>
<dbReference type="InterPro" id="IPR036388">
    <property type="entry name" value="WH-like_DNA-bd_sf"/>
</dbReference>
<evidence type="ECO:0000256" key="3">
    <source>
        <dbReference type="ARBA" id="ARBA00023015"/>
    </source>
</evidence>
<evidence type="ECO:0000256" key="1">
    <source>
        <dbReference type="ARBA" id="ARBA00004496"/>
    </source>
</evidence>
<evidence type="ECO:0000313" key="7">
    <source>
        <dbReference type="EMBL" id="MFD2695649.1"/>
    </source>
</evidence>
<evidence type="ECO:0000256" key="5">
    <source>
        <dbReference type="ARBA" id="ARBA00023163"/>
    </source>
</evidence>
<dbReference type="SUPFAM" id="SSF46785">
    <property type="entry name" value="Winged helix' DNA-binding domain"/>
    <property type="match status" value="1"/>
</dbReference>
<organism evidence="7 8">
    <name type="scientific">Sporolactobacillus shoreicorticis</name>
    <dbReference type="NCBI Taxonomy" id="1923877"/>
    <lineage>
        <taxon>Bacteria</taxon>
        <taxon>Bacillati</taxon>
        <taxon>Bacillota</taxon>
        <taxon>Bacilli</taxon>
        <taxon>Bacillales</taxon>
        <taxon>Sporolactobacillaceae</taxon>
        <taxon>Sporolactobacillus</taxon>
    </lineage>
</organism>
<protein>
    <submittedName>
        <fullName evidence="7">MarR family winged helix-turn-helix transcriptional regulator</fullName>
    </submittedName>
</protein>
<evidence type="ECO:0000313" key="8">
    <source>
        <dbReference type="Proteomes" id="UP001597399"/>
    </source>
</evidence>
<gene>
    <name evidence="7" type="ORF">ACFSUE_18770</name>
</gene>
<sequence length="146" mass="16938">MEPVFCLEDHLCFSIYSCSRAISRMYQPVLQKLRITYPQYLVLLVLWENHECSVKQIGALLDLDSGTLTPLLKRMEGKAFLKRERSQDDERKVMVRLTQKGMAVKEKAICIPEAFIQSSNLTMDEMQNLNQAIKLLTKHVTNFRTN</sequence>
<dbReference type="EMBL" id="JBHUMQ010000050">
    <property type="protein sequence ID" value="MFD2695649.1"/>
    <property type="molecule type" value="Genomic_DNA"/>
</dbReference>
<proteinExistence type="predicted"/>
<dbReference type="PANTHER" id="PTHR33164">
    <property type="entry name" value="TRANSCRIPTIONAL REGULATOR, MARR FAMILY"/>
    <property type="match status" value="1"/>
</dbReference>
<evidence type="ECO:0000256" key="2">
    <source>
        <dbReference type="ARBA" id="ARBA00022490"/>
    </source>
</evidence>
<comment type="caution">
    <text evidence="7">The sequence shown here is derived from an EMBL/GenBank/DDBJ whole genome shotgun (WGS) entry which is preliminary data.</text>
</comment>
<dbReference type="Proteomes" id="UP001597399">
    <property type="component" value="Unassembled WGS sequence"/>
</dbReference>
<dbReference type="InterPro" id="IPR055166">
    <property type="entry name" value="Transc_reg_Sar_Rot_HTH"/>
</dbReference>
<dbReference type="RefSeq" id="WP_253062983.1">
    <property type="nucleotide sequence ID" value="NZ_JAMXWM010000017.1"/>
</dbReference>
<dbReference type="PANTHER" id="PTHR33164:SF5">
    <property type="entry name" value="ORGANIC HYDROPEROXIDE RESISTANCE TRANSCRIPTIONAL REGULATOR"/>
    <property type="match status" value="1"/>
</dbReference>
<dbReference type="InterPro" id="IPR036390">
    <property type="entry name" value="WH_DNA-bd_sf"/>
</dbReference>
<evidence type="ECO:0000259" key="6">
    <source>
        <dbReference type="PROSITE" id="PS50995"/>
    </source>
</evidence>
<keyword evidence="3" id="KW-0805">Transcription regulation</keyword>
<comment type="subcellular location">
    <subcellularLocation>
        <location evidence="1">Cytoplasm</location>
    </subcellularLocation>
</comment>
<dbReference type="Pfam" id="PF22381">
    <property type="entry name" value="Staph_reg_Sar_Rot"/>
    <property type="match status" value="1"/>
</dbReference>
<dbReference type="SMART" id="SM00347">
    <property type="entry name" value="HTH_MARR"/>
    <property type="match status" value="1"/>
</dbReference>
<dbReference type="InterPro" id="IPR000835">
    <property type="entry name" value="HTH_MarR-typ"/>
</dbReference>